<keyword evidence="2" id="KW-1185">Reference proteome</keyword>
<reference evidence="1" key="2">
    <citation type="submission" date="2020-09" db="EMBL/GenBank/DDBJ databases">
        <authorList>
            <person name="Sun Q."/>
            <person name="Zhou Y."/>
        </authorList>
    </citation>
    <scope>NUCLEOTIDE SEQUENCE</scope>
    <source>
        <strain evidence="1">CGMCC 1.15388</strain>
    </source>
</reference>
<evidence type="ECO:0000313" key="1">
    <source>
        <dbReference type="EMBL" id="GGE71790.1"/>
    </source>
</evidence>
<dbReference type="RefSeq" id="WP_188684994.1">
    <property type="nucleotide sequence ID" value="NZ_BMIS01000007.1"/>
</dbReference>
<accession>A0A917ASD7</accession>
<protein>
    <submittedName>
        <fullName evidence="1">Uncharacterized protein</fullName>
    </submittedName>
</protein>
<dbReference type="Proteomes" id="UP000633136">
    <property type="component" value="Unassembled WGS sequence"/>
</dbReference>
<dbReference type="EMBL" id="BMIS01000007">
    <property type="protein sequence ID" value="GGE71790.1"/>
    <property type="molecule type" value="Genomic_DNA"/>
</dbReference>
<sequence>MNSEIDVAGADVESIWNDLRELWYIDSSDELAIDVAFVAHGEAVLEMARLYSVLRNHDVAMSLRPSHPCIGLTTQQELEEAENPFRGER</sequence>
<reference evidence="1" key="1">
    <citation type="journal article" date="2014" name="Int. J. Syst. Evol. Microbiol.">
        <title>Complete genome sequence of Corynebacterium casei LMG S-19264T (=DSM 44701T), isolated from a smear-ripened cheese.</title>
        <authorList>
            <consortium name="US DOE Joint Genome Institute (JGI-PGF)"/>
            <person name="Walter F."/>
            <person name="Albersmeier A."/>
            <person name="Kalinowski J."/>
            <person name="Ruckert C."/>
        </authorList>
    </citation>
    <scope>NUCLEOTIDE SEQUENCE</scope>
    <source>
        <strain evidence="1">CGMCC 1.15388</strain>
    </source>
</reference>
<evidence type="ECO:0000313" key="2">
    <source>
        <dbReference type="Proteomes" id="UP000633136"/>
    </source>
</evidence>
<gene>
    <name evidence="1" type="ORF">GCM10011401_18540</name>
</gene>
<comment type="caution">
    <text evidence="1">The sequence shown here is derived from an EMBL/GenBank/DDBJ whole genome shotgun (WGS) entry which is preliminary data.</text>
</comment>
<organism evidence="1 2">
    <name type="scientific">Nesterenkonia cremea</name>
    <dbReference type="NCBI Taxonomy" id="1882340"/>
    <lineage>
        <taxon>Bacteria</taxon>
        <taxon>Bacillati</taxon>
        <taxon>Actinomycetota</taxon>
        <taxon>Actinomycetes</taxon>
        <taxon>Micrococcales</taxon>
        <taxon>Micrococcaceae</taxon>
        <taxon>Nesterenkonia</taxon>
    </lineage>
</organism>
<dbReference type="AlphaFoldDB" id="A0A917ASD7"/>
<name>A0A917ASD7_9MICC</name>
<proteinExistence type="predicted"/>